<organism evidence="10 11">
    <name type="scientific">Eucalyptus globulus</name>
    <name type="common">Tasmanian blue gum</name>
    <dbReference type="NCBI Taxonomy" id="34317"/>
    <lineage>
        <taxon>Eukaryota</taxon>
        <taxon>Viridiplantae</taxon>
        <taxon>Streptophyta</taxon>
        <taxon>Embryophyta</taxon>
        <taxon>Tracheophyta</taxon>
        <taxon>Spermatophyta</taxon>
        <taxon>Magnoliopsida</taxon>
        <taxon>eudicotyledons</taxon>
        <taxon>Gunneridae</taxon>
        <taxon>Pentapetalae</taxon>
        <taxon>rosids</taxon>
        <taxon>malvids</taxon>
        <taxon>Myrtales</taxon>
        <taxon>Myrtaceae</taxon>
        <taxon>Myrtoideae</taxon>
        <taxon>Eucalypteae</taxon>
        <taxon>Eucalyptus</taxon>
    </lineage>
</organism>
<proteinExistence type="inferred from homology"/>
<dbReference type="InterPro" id="IPR002182">
    <property type="entry name" value="NB-ARC"/>
</dbReference>
<dbReference type="InterPro" id="IPR027417">
    <property type="entry name" value="P-loop_NTPase"/>
</dbReference>
<dbReference type="FunFam" id="3.40.50.300:FF:001091">
    <property type="entry name" value="Probable disease resistance protein At1g61300"/>
    <property type="match status" value="1"/>
</dbReference>
<keyword evidence="4" id="KW-0611">Plant defense</keyword>
<evidence type="ECO:0000313" key="10">
    <source>
        <dbReference type="EMBL" id="KAL3721471.1"/>
    </source>
</evidence>
<keyword evidence="5" id="KW-0067">ATP-binding</keyword>
<comment type="caution">
    <text evidence="10">The sequence shown here is derived from an EMBL/GenBank/DDBJ whole genome shotgun (WGS) entry which is preliminary data.</text>
</comment>
<accession>A0ABD3J208</accession>
<feature type="domain" description="NB-ARC" evidence="7">
    <location>
        <begin position="337"/>
        <end position="497"/>
    </location>
</feature>
<keyword evidence="3" id="KW-0547">Nucleotide-binding</keyword>
<evidence type="ECO:0000256" key="3">
    <source>
        <dbReference type="ARBA" id="ARBA00022741"/>
    </source>
</evidence>
<dbReference type="Proteomes" id="UP001634007">
    <property type="component" value="Unassembled WGS sequence"/>
</dbReference>
<dbReference type="InterPro" id="IPR042197">
    <property type="entry name" value="Apaf_helical"/>
</dbReference>
<reference evidence="10 11" key="1">
    <citation type="submission" date="2024-11" db="EMBL/GenBank/DDBJ databases">
        <title>Chromosome-level genome assembly of Eucalyptus globulus Labill. provides insights into its genome evolution.</title>
        <authorList>
            <person name="Li X."/>
        </authorList>
    </citation>
    <scope>NUCLEOTIDE SEQUENCE [LARGE SCALE GENOMIC DNA]</scope>
    <source>
        <strain evidence="10">CL2024</strain>
        <tissue evidence="10">Fresh tender leaves</tissue>
    </source>
</reference>
<dbReference type="PRINTS" id="PR00364">
    <property type="entry name" value="DISEASERSIST"/>
</dbReference>
<dbReference type="InterPro" id="IPR057135">
    <property type="entry name" value="At4g27190-like_LRR"/>
</dbReference>
<evidence type="ECO:0000256" key="6">
    <source>
        <dbReference type="SAM" id="MobiDB-lite"/>
    </source>
</evidence>
<evidence type="ECO:0000256" key="1">
    <source>
        <dbReference type="ARBA" id="ARBA00008894"/>
    </source>
</evidence>
<evidence type="ECO:0000256" key="2">
    <source>
        <dbReference type="ARBA" id="ARBA00022737"/>
    </source>
</evidence>
<dbReference type="Gene3D" id="3.40.50.300">
    <property type="entry name" value="P-loop containing nucleotide triphosphate hydrolases"/>
    <property type="match status" value="1"/>
</dbReference>
<dbReference type="SUPFAM" id="SSF52058">
    <property type="entry name" value="L domain-like"/>
    <property type="match status" value="1"/>
</dbReference>
<dbReference type="SUPFAM" id="SSF52540">
    <property type="entry name" value="P-loop containing nucleoside triphosphate hydrolases"/>
    <property type="match status" value="1"/>
</dbReference>
<evidence type="ECO:0000256" key="5">
    <source>
        <dbReference type="ARBA" id="ARBA00022840"/>
    </source>
</evidence>
<dbReference type="Gene3D" id="3.80.10.10">
    <property type="entry name" value="Ribonuclease Inhibitor"/>
    <property type="match status" value="3"/>
</dbReference>
<dbReference type="GO" id="GO:0005524">
    <property type="term" value="F:ATP binding"/>
    <property type="evidence" value="ECO:0007669"/>
    <property type="project" value="UniProtKB-KW"/>
</dbReference>
<evidence type="ECO:0000259" key="7">
    <source>
        <dbReference type="Pfam" id="PF00931"/>
    </source>
</evidence>
<evidence type="ECO:0000259" key="8">
    <source>
        <dbReference type="Pfam" id="PF23247"/>
    </source>
</evidence>
<keyword evidence="2" id="KW-0677">Repeat</keyword>
<gene>
    <name evidence="10" type="ORF">ACJRO7_033899</name>
</gene>
<name>A0ABD3J208_EUCGL</name>
<evidence type="ECO:0008006" key="12">
    <source>
        <dbReference type="Google" id="ProtNLM"/>
    </source>
</evidence>
<feature type="domain" description="Disease resistance R13L4/SHOC-2-like LRR" evidence="9">
    <location>
        <begin position="705"/>
        <end position="853"/>
    </location>
</feature>
<dbReference type="Pfam" id="PF23598">
    <property type="entry name" value="LRR_14"/>
    <property type="match status" value="1"/>
</dbReference>
<dbReference type="Gene3D" id="1.10.8.430">
    <property type="entry name" value="Helical domain of apoptotic protease-activating factors"/>
    <property type="match status" value="1"/>
</dbReference>
<feature type="region of interest" description="Disordered" evidence="6">
    <location>
        <begin position="62"/>
        <end position="86"/>
    </location>
</feature>
<dbReference type="EMBL" id="JBJKBG010000009">
    <property type="protein sequence ID" value="KAL3721471.1"/>
    <property type="molecule type" value="Genomic_DNA"/>
</dbReference>
<feature type="domain" description="Disease resistance protein At4g27190-like leucine-rich repeats" evidence="8">
    <location>
        <begin position="1055"/>
        <end position="1156"/>
    </location>
</feature>
<dbReference type="Pfam" id="PF00931">
    <property type="entry name" value="NB-ARC"/>
    <property type="match status" value="1"/>
</dbReference>
<dbReference type="PANTHER" id="PTHR33463:SF221">
    <property type="entry name" value="LEUCINE-RICH REPEAT DOMAIN, L DOMAIN-CONTAINING PROTEIN"/>
    <property type="match status" value="1"/>
</dbReference>
<dbReference type="InterPro" id="IPR055414">
    <property type="entry name" value="LRR_R13L4/SHOC2-like"/>
</dbReference>
<comment type="similarity">
    <text evidence="1">Belongs to the disease resistance NB-LRR family.</text>
</comment>
<dbReference type="AlphaFoldDB" id="A0ABD3J208"/>
<sequence length="1216" mass="138138">MPKEKDSFREHVEFLLNNKWKCNFCNKEYGGSVTRIKAHLAGVGGYGIHGCNIVNSEVRSEAQKALKGKGPVESRNGPEGNALGSLHPRFISSSITQGPHQPMIVSDEDACRETSFTAMPHPSFDVISAVGIGSSASIPLHETNVPSQSLLAQNMISQRDSSSYTQQPQSQVGYSIRPWNLSYPSSSRDLASEALINMPGPVNAEDGDPNTEVPQDVRTDDALVDSRPSSCGLVDQNTPTLKRKLEELSNREADMDELEAWCRKAERIKGEYWSMVQAYREGRSLAPQQIKRVDDFSKEVEDILGHCGFQKGSTTYAARCRKSSPLVTTELVGENSEETIKRICAYLMKDEIFIIGIYGMTGLGKTAILMHVHNRILGNPTFDDVFWITVPRKFSVYELQDEIANAVGLENLSKDKDVKRRACALNRHMKEKRAVLILDDLWMHFEIEDVGIPIEKGGLKLVLTTQSLDVCHKMLCQKHIKIDLLDKQDSWSLFEQKLCFGGELPLEIEEIAQSILYQCYGLPLGIIEIATRMRGMGEVHKWRGMLWKLTNSKVELDVFKRLKLNYMNLGDSQVQRCFLHLILCFKFLEFGPNDTKLIESFIDESLLGGIGTRQELHDQGYIVLDKLRKGCLWELIEGEDHFISHPLIRGMAHVVKSTTHMVKDNMGLKEIPEEEFWTYHLEKVFLQGNYIKEIPYGISPNCPKLTRLSLNDNVSLEAIHESFFKHLNGLKVLDLSNTKITKLPYPITHLQSLEALLLRECKELSFIPGVQKLGSLKKLDLNGCAMFGKVPEGMEMLVKLTYLNLVGTRFKTSPEGLLRNLVNLQYLEIQCLREGEEVKLEKVEALYCSIPNVEIFNACVRFLERNSSQRYQLKLNVSTNDPLRYRSERIIIIKSCRSIAARVAREIAGDGHALLPKNVEVLEVGRCSRLTSLCKVGPLMNMKELHIEEWEKLEELGALHFPHLQRLKIIRCSKLKHLLNEMQWLPCLQWFEIQDLEELEGINIAAPSLTNIVVDKCPKMKRVVVWEWLATHIPNLKCIRICDCEKLEEIIGGPVPSDVTCFLTTFMISRCNNMRVLLTHDMLLHVPLLQKLTVQECKGVEVIIGHVPNMTHSSIPNLTHLFLKNLPELKSICDGIVNCVSIQYIDISECPKLKRISLQLPQLDDGHPTPPRSLWIDQHTWDSLEWDHPLARSSLQCLVQFRGKYPPPILHFFYTD</sequence>
<evidence type="ECO:0000313" key="11">
    <source>
        <dbReference type="Proteomes" id="UP001634007"/>
    </source>
</evidence>
<dbReference type="Pfam" id="PF23247">
    <property type="entry name" value="LRR_RPS2"/>
    <property type="match status" value="1"/>
</dbReference>
<evidence type="ECO:0000259" key="9">
    <source>
        <dbReference type="Pfam" id="PF23598"/>
    </source>
</evidence>
<dbReference type="PANTHER" id="PTHR33463">
    <property type="entry name" value="NB-ARC DOMAIN-CONTAINING PROTEIN-RELATED"/>
    <property type="match status" value="1"/>
</dbReference>
<evidence type="ECO:0000256" key="4">
    <source>
        <dbReference type="ARBA" id="ARBA00022821"/>
    </source>
</evidence>
<keyword evidence="11" id="KW-1185">Reference proteome</keyword>
<protein>
    <recommendedName>
        <fullName evidence="12">BED-type domain-containing protein</fullName>
    </recommendedName>
</protein>
<dbReference type="InterPro" id="IPR032675">
    <property type="entry name" value="LRR_dom_sf"/>
</dbReference>
<dbReference type="GO" id="GO:0006952">
    <property type="term" value="P:defense response"/>
    <property type="evidence" value="ECO:0007669"/>
    <property type="project" value="UniProtKB-KW"/>
</dbReference>
<dbReference type="InterPro" id="IPR050905">
    <property type="entry name" value="Plant_NBS-LRR"/>
</dbReference>